<dbReference type="SUPFAM" id="SSF53474">
    <property type="entry name" value="alpha/beta-Hydrolases"/>
    <property type="match status" value="1"/>
</dbReference>
<evidence type="ECO:0000259" key="2">
    <source>
        <dbReference type="Pfam" id="PF02230"/>
    </source>
</evidence>
<dbReference type="Gene3D" id="3.40.50.1820">
    <property type="entry name" value="alpha/beta hydrolase"/>
    <property type="match status" value="1"/>
</dbReference>
<dbReference type="EMBL" id="JBHEZY010000011">
    <property type="protein sequence ID" value="MFC1434014.1"/>
    <property type="molecule type" value="Genomic_DNA"/>
</dbReference>
<name>A0ABV6X6W0_9ACTN</name>
<dbReference type="RefSeq" id="WP_380556278.1">
    <property type="nucleotide sequence ID" value="NZ_JBHEZY010000011.1"/>
</dbReference>
<comment type="caution">
    <text evidence="3">The sequence shown here is derived from an EMBL/GenBank/DDBJ whole genome shotgun (WGS) entry which is preliminary data.</text>
</comment>
<accession>A0ABV6X6W0</accession>
<keyword evidence="1" id="KW-0732">Signal</keyword>
<gene>
    <name evidence="3" type="ORF">ACEZDB_25515</name>
</gene>
<dbReference type="PANTHER" id="PTHR43037:SF1">
    <property type="entry name" value="BLL1128 PROTEIN"/>
    <property type="match status" value="1"/>
</dbReference>
<dbReference type="PANTHER" id="PTHR43037">
    <property type="entry name" value="UNNAMED PRODUCT-RELATED"/>
    <property type="match status" value="1"/>
</dbReference>
<dbReference type="InterPro" id="IPR029058">
    <property type="entry name" value="AB_hydrolase_fold"/>
</dbReference>
<evidence type="ECO:0000313" key="4">
    <source>
        <dbReference type="Proteomes" id="UP001592530"/>
    </source>
</evidence>
<dbReference type="Proteomes" id="UP001592530">
    <property type="component" value="Unassembled WGS sequence"/>
</dbReference>
<organism evidence="3 4">
    <name type="scientific">Streptacidiphilus alkalitolerans</name>
    <dbReference type="NCBI Taxonomy" id="3342712"/>
    <lineage>
        <taxon>Bacteria</taxon>
        <taxon>Bacillati</taxon>
        <taxon>Actinomycetota</taxon>
        <taxon>Actinomycetes</taxon>
        <taxon>Kitasatosporales</taxon>
        <taxon>Streptomycetaceae</taxon>
        <taxon>Streptacidiphilus</taxon>
    </lineage>
</organism>
<evidence type="ECO:0000313" key="3">
    <source>
        <dbReference type="EMBL" id="MFC1434014.1"/>
    </source>
</evidence>
<dbReference type="InterPro" id="IPR003140">
    <property type="entry name" value="PLipase/COase/thioEstase"/>
</dbReference>
<feature type="domain" description="Phospholipase/carboxylesterase/thioesterase" evidence="2">
    <location>
        <begin position="78"/>
        <end position="150"/>
    </location>
</feature>
<dbReference type="InterPro" id="IPR050955">
    <property type="entry name" value="Plant_Biomass_Hydrol_Est"/>
</dbReference>
<sequence>MLVLHGSMQTASVVRSFTGNTFDRIGAQAGAVVAYLDGHKKHWNDARISNSSAARTDQVDDVAFVKAVIDLLERRYAGDSAQVYAVGFSNGGQMVMRLIHEIPSALAGAAVLSATQIVPENFAPDAPQEQPLPVLFVHGTKDPITPYAGGMAKMFRVSPRGLGLSAQDTAAYYAHRNGITAAPTTTPVTAASAEPTWVERTDYRQQDREPVTLFTVHEGGHSIPGPKKARPRILMGRTDRSFDTALAITEFFGLTTDRQQA</sequence>
<dbReference type="Pfam" id="PF02230">
    <property type="entry name" value="Abhydrolase_2"/>
    <property type="match status" value="1"/>
</dbReference>
<proteinExistence type="predicted"/>
<reference evidence="3 4" key="1">
    <citation type="submission" date="2024-09" db="EMBL/GenBank/DDBJ databases">
        <authorList>
            <person name="Lee S.D."/>
        </authorList>
    </citation>
    <scope>NUCLEOTIDE SEQUENCE [LARGE SCALE GENOMIC DNA]</scope>
    <source>
        <strain evidence="3 4">N1-3</strain>
    </source>
</reference>
<protein>
    <submittedName>
        <fullName evidence="3">PHB depolymerase family esterase</fullName>
    </submittedName>
</protein>
<evidence type="ECO:0000256" key="1">
    <source>
        <dbReference type="ARBA" id="ARBA00022729"/>
    </source>
</evidence>